<dbReference type="AlphaFoldDB" id="A0A7K0FLB0"/>
<evidence type="ECO:0000313" key="1">
    <source>
        <dbReference type="EMBL" id="MRX46766.1"/>
    </source>
</evidence>
<reference evidence="1 2" key="1">
    <citation type="submission" date="2019-11" db="EMBL/GenBank/DDBJ databases">
        <authorList>
            <person name="Cheng Q."/>
            <person name="Yang Z."/>
        </authorList>
    </citation>
    <scope>NUCLEOTIDE SEQUENCE [LARGE SCALE GENOMIC DNA]</scope>
    <source>
        <strain evidence="1 2">HX-22-1</strain>
    </source>
</reference>
<dbReference type="Proteomes" id="UP000462931">
    <property type="component" value="Unassembled WGS sequence"/>
</dbReference>
<protein>
    <recommendedName>
        <fullName evidence="3">HEAT repeat domain-containing protein</fullName>
    </recommendedName>
</protein>
<dbReference type="RefSeq" id="WP_154286811.1">
    <property type="nucleotide sequence ID" value="NZ_WKJI01000001.1"/>
</dbReference>
<keyword evidence="2" id="KW-1185">Reference proteome</keyword>
<accession>A0A7K0FLB0</accession>
<sequence length="89" mass="10700">MAKKDFENKKPNNIAEYINLANEISDYQSRLKAIGFLSKHRCFERKKELYRLMKTDRIFEVKEEAFRALQNFGEDVKLTKKRKESQLKL</sequence>
<dbReference type="EMBL" id="WKJI01000001">
    <property type="protein sequence ID" value="MRX46766.1"/>
    <property type="molecule type" value="Genomic_DNA"/>
</dbReference>
<gene>
    <name evidence="1" type="ORF">GJJ64_06175</name>
</gene>
<organism evidence="1 2">
    <name type="scientific">Pedobacter puniceum</name>
    <dbReference type="NCBI Taxonomy" id="2666136"/>
    <lineage>
        <taxon>Bacteria</taxon>
        <taxon>Pseudomonadati</taxon>
        <taxon>Bacteroidota</taxon>
        <taxon>Sphingobacteriia</taxon>
        <taxon>Sphingobacteriales</taxon>
        <taxon>Sphingobacteriaceae</taxon>
        <taxon>Pedobacter</taxon>
    </lineage>
</organism>
<evidence type="ECO:0000313" key="2">
    <source>
        <dbReference type="Proteomes" id="UP000462931"/>
    </source>
</evidence>
<evidence type="ECO:0008006" key="3">
    <source>
        <dbReference type="Google" id="ProtNLM"/>
    </source>
</evidence>
<name>A0A7K0FLB0_9SPHI</name>
<proteinExistence type="predicted"/>
<comment type="caution">
    <text evidence="1">The sequence shown here is derived from an EMBL/GenBank/DDBJ whole genome shotgun (WGS) entry which is preliminary data.</text>
</comment>